<gene>
    <name evidence="2" type="ORF">FRACYDRAFT_235106</name>
</gene>
<dbReference type="InterPro" id="IPR012337">
    <property type="entry name" value="RNaseH-like_sf"/>
</dbReference>
<dbReference type="KEGG" id="fcy:FRACYDRAFT_235106"/>
<feature type="compositionally biased region" description="Basic and acidic residues" evidence="1">
    <location>
        <begin position="648"/>
        <end position="668"/>
    </location>
</feature>
<protein>
    <submittedName>
        <fullName evidence="2">Uncharacterized protein</fullName>
    </submittedName>
</protein>
<feature type="region of interest" description="Disordered" evidence="1">
    <location>
        <begin position="639"/>
        <end position="668"/>
    </location>
</feature>
<dbReference type="SUPFAM" id="SSF53098">
    <property type="entry name" value="Ribonuclease H-like"/>
    <property type="match status" value="1"/>
</dbReference>
<accession>A0A1E7FTH9</accession>
<dbReference type="Proteomes" id="UP000095751">
    <property type="component" value="Unassembled WGS sequence"/>
</dbReference>
<keyword evidence="3" id="KW-1185">Reference proteome</keyword>
<dbReference type="GO" id="GO:0003676">
    <property type="term" value="F:nucleic acid binding"/>
    <property type="evidence" value="ECO:0007669"/>
    <property type="project" value="InterPro"/>
</dbReference>
<dbReference type="InterPro" id="IPR036397">
    <property type="entry name" value="RNaseH_sf"/>
</dbReference>
<dbReference type="AlphaFoldDB" id="A0A1E7FTH9"/>
<dbReference type="OrthoDB" id="55487at2759"/>
<dbReference type="InParanoid" id="A0A1E7FTH9"/>
<sequence length="668" mass="78644">MTGEIGNRMRLIKPLGNWLIQANDSERLWPFYYSEHTDILYRSYRKNWNKNGEFYYDCHLIADNDTYNYDPVGKVNSLPPDASPTDVMDTEEGWRVSLHQPVQLIQQNTVRNETFMDYLLSQEEHVSQYYTEIKFFTVPIKIYEMLKSTNKVNIATDGGAIQFKGSLGFVIADEDGEILLSCYGQPSGNDPLSFRSEICAFLAAVRLVTLMTKYYDKLLECDEPIRSKIQVYTDSLSMITKLEAYDEYPTAPLATVLDSEWDVLSALHRALQWYRSKPKINWVQSHQDDKVFDEEAMPLNAYLNSEADELATIGLKQLQEKPRVPMDPATAIQRFKWSDNIFDLIDWDIFRPVYKKYLATKGIQWMHKFCIKKLPTGERIHKKDHFHDQRCASCLYNEDDDHVFQCAHRRSIRKKVLNQINLLANTVDPRLCDIMREGLMTYFRGESVSTAMLRLRGQEDVDKNQIFKRYTLLIDEQETWTNRCIDRNTPVLGGRIVAEYDSLTKKITHLYTLKEMVLPEDELKIFNEPLKTRLDDTNQQLKKWLNRWRRVIDHSMKRVKELAKENSKPIWRHYTKNKPAKTTVSRKLPQRMKTKKYFNNPLTNVFKRLRKKRSSSRVIQAKKKKYKMNHMISKMYTNLGKNRSTSRAKTETEIEKQKIDDRFGDDPI</sequence>
<evidence type="ECO:0000256" key="1">
    <source>
        <dbReference type="SAM" id="MobiDB-lite"/>
    </source>
</evidence>
<evidence type="ECO:0000313" key="2">
    <source>
        <dbReference type="EMBL" id="OEU21480.1"/>
    </source>
</evidence>
<evidence type="ECO:0000313" key="3">
    <source>
        <dbReference type="Proteomes" id="UP000095751"/>
    </source>
</evidence>
<reference evidence="2 3" key="1">
    <citation type="submission" date="2016-09" db="EMBL/GenBank/DDBJ databases">
        <title>Extensive genetic diversity and differential bi-allelic expression allows diatom success in the polar Southern Ocean.</title>
        <authorList>
            <consortium name="DOE Joint Genome Institute"/>
            <person name="Mock T."/>
            <person name="Otillar R.P."/>
            <person name="Strauss J."/>
            <person name="Dupont C."/>
            <person name="Frickenhaus S."/>
            <person name="Maumus F."/>
            <person name="Mcmullan M."/>
            <person name="Sanges R."/>
            <person name="Schmutz J."/>
            <person name="Toseland A."/>
            <person name="Valas R."/>
            <person name="Veluchamy A."/>
            <person name="Ward B.J."/>
            <person name="Allen A."/>
            <person name="Barry K."/>
            <person name="Falciatore A."/>
            <person name="Ferrante M."/>
            <person name="Fortunato A.E."/>
            <person name="Gloeckner G."/>
            <person name="Gruber A."/>
            <person name="Hipkin R."/>
            <person name="Janech M."/>
            <person name="Kroth P."/>
            <person name="Leese F."/>
            <person name="Lindquist E."/>
            <person name="Lyon B.R."/>
            <person name="Martin J."/>
            <person name="Mayer C."/>
            <person name="Parker M."/>
            <person name="Quesneville H."/>
            <person name="Raymond J."/>
            <person name="Uhlig C."/>
            <person name="Valentin K.U."/>
            <person name="Worden A.Z."/>
            <person name="Armbrust E.V."/>
            <person name="Bowler C."/>
            <person name="Green B."/>
            <person name="Moulton V."/>
            <person name="Van Oosterhout C."/>
            <person name="Grigoriev I."/>
        </authorList>
    </citation>
    <scope>NUCLEOTIDE SEQUENCE [LARGE SCALE GENOMIC DNA]</scope>
    <source>
        <strain evidence="2 3">CCMP1102</strain>
    </source>
</reference>
<dbReference type="EMBL" id="KV784354">
    <property type="protein sequence ID" value="OEU21480.1"/>
    <property type="molecule type" value="Genomic_DNA"/>
</dbReference>
<dbReference type="Gene3D" id="3.30.420.10">
    <property type="entry name" value="Ribonuclease H-like superfamily/Ribonuclease H"/>
    <property type="match status" value="1"/>
</dbReference>
<organism evidence="2 3">
    <name type="scientific">Fragilariopsis cylindrus CCMP1102</name>
    <dbReference type="NCBI Taxonomy" id="635003"/>
    <lineage>
        <taxon>Eukaryota</taxon>
        <taxon>Sar</taxon>
        <taxon>Stramenopiles</taxon>
        <taxon>Ochrophyta</taxon>
        <taxon>Bacillariophyta</taxon>
        <taxon>Bacillariophyceae</taxon>
        <taxon>Bacillariophycidae</taxon>
        <taxon>Bacillariales</taxon>
        <taxon>Bacillariaceae</taxon>
        <taxon>Fragilariopsis</taxon>
    </lineage>
</organism>
<proteinExistence type="predicted"/>
<name>A0A1E7FTH9_9STRA</name>